<protein>
    <submittedName>
        <fullName evidence="1">Bm682</fullName>
    </submittedName>
</protein>
<dbReference type="GeneID" id="66060059"/>
<organism evidence="1">
    <name type="scientific">Brugia malayi</name>
    <name type="common">Filarial nematode worm</name>
    <dbReference type="NCBI Taxonomy" id="6279"/>
    <lineage>
        <taxon>Eukaryota</taxon>
        <taxon>Metazoa</taxon>
        <taxon>Ecdysozoa</taxon>
        <taxon>Nematoda</taxon>
        <taxon>Chromadorea</taxon>
        <taxon>Rhabditida</taxon>
        <taxon>Spirurina</taxon>
        <taxon>Spiruromorpha</taxon>
        <taxon>Filarioidea</taxon>
        <taxon>Onchocercidae</taxon>
        <taxon>Brugia</taxon>
    </lineage>
</organism>
<accession>A0A0J9Y1P3</accession>
<evidence type="ECO:0000313" key="1">
    <source>
        <dbReference type="EMBL" id="CDQ00497.1"/>
    </source>
</evidence>
<name>A0A0J9Y1P3_BRUMA</name>
<dbReference type="EMBL" id="CAAKNF010000196">
    <property type="protein sequence ID" value="VIO86301.1"/>
    <property type="molecule type" value="Genomic_DNA"/>
</dbReference>
<dbReference type="RefSeq" id="XP_042929399.1">
    <property type="nucleotide sequence ID" value="XM_043073465.1"/>
</dbReference>
<sequence length="65" mass="7740">MDLKVTQNSENHRESRDELHSKHSIFIFDIAAHFLTCHQYLEISDVYWTHSIEFRRCSLNTAITC</sequence>
<proteinExistence type="predicted"/>
<reference evidence="1" key="1">
    <citation type="journal article" date="2007" name="Science">
        <title>Draft genome of the filarial nematode parasite Brugia malayi.</title>
        <authorList>
            <person name="Ghedin E."/>
            <person name="Wang S."/>
            <person name="Spiro D."/>
            <person name="Caler E."/>
            <person name="Zhao Q."/>
            <person name="Crabtree J."/>
            <person name="Allen J.E."/>
            <person name="Delcher A.L."/>
            <person name="Guiliano D.B."/>
            <person name="Miranda-Saavedra D."/>
            <person name="Angiuoli S.V."/>
            <person name="Creasy T."/>
            <person name="Amedeo P."/>
            <person name="Haas B."/>
            <person name="El-Sayed N.M."/>
            <person name="Wortman J.R."/>
            <person name="Feldblyum T."/>
            <person name="Tallon L."/>
            <person name="Schatz M."/>
            <person name="Shumway M."/>
            <person name="Koo H."/>
            <person name="Salzberg S.L."/>
            <person name="Schobel S."/>
            <person name="Pertea M."/>
            <person name="Pop M."/>
            <person name="White O."/>
            <person name="Barton G.J."/>
            <person name="Carlow C.K."/>
            <person name="Crawford M.J."/>
            <person name="Daub J."/>
            <person name="Dimmic M.W."/>
            <person name="Estes C.F."/>
            <person name="Foster J.M."/>
            <person name="Ganatra M."/>
            <person name="Gregory W.F."/>
            <person name="Johnson N.M."/>
            <person name="Jin J."/>
            <person name="Komuniecki R."/>
            <person name="Korf I."/>
            <person name="Kumar S."/>
            <person name="Laney S."/>
            <person name="Li B.W."/>
            <person name="Li W."/>
            <person name="Lindblom T.H."/>
            <person name="Lustigman S."/>
            <person name="Ma D."/>
            <person name="Maina C.V."/>
            <person name="Martin D.M."/>
            <person name="McCarter J.P."/>
            <person name="McReynolds L."/>
            <person name="Mitreva M."/>
            <person name="Nutman T.B."/>
            <person name="Parkinson J."/>
            <person name="Peregrin-Alvarez J.M."/>
            <person name="Poole C."/>
            <person name="Ren Q."/>
            <person name="Saunders L."/>
            <person name="Sluder A.E."/>
            <person name="Smith K."/>
            <person name="Stanke M."/>
            <person name="Unnasch T.R."/>
            <person name="Ware J."/>
            <person name="Wei A.D."/>
            <person name="Weil G."/>
            <person name="Williams D.J."/>
            <person name="Zhang Y."/>
            <person name="Williams S.A."/>
            <person name="Fraser-Liggett C."/>
            <person name="Slatko B."/>
            <person name="Blaxter M.L."/>
            <person name="Scott A.L."/>
        </authorList>
    </citation>
    <scope>NUCLEOTIDE SEQUENCE</scope>
    <source>
        <strain evidence="1">FR3</strain>
    </source>
</reference>
<accession>A0A4E9EQR9</accession>
<dbReference type="KEGG" id="bmy:BM_BM682"/>
<dbReference type="AlphaFoldDB" id="A0A0J9Y1P3"/>
<reference evidence="2" key="3">
    <citation type="submission" date="2019-04" db="EMBL/GenBank/DDBJ databases">
        <authorList>
            <person name="Howe K."/>
            <person name="Paulini M."/>
            <person name="Williams G."/>
        </authorList>
    </citation>
    <scope>NUCLEOTIDE SEQUENCE [LARGE SCALE GENOMIC DNA]</scope>
    <source>
        <strain evidence="2">FR3</strain>
    </source>
</reference>
<dbReference type="EMBL" id="LN857014">
    <property type="protein sequence ID" value="CDQ00497.1"/>
    <property type="molecule type" value="Genomic_DNA"/>
</dbReference>
<evidence type="ECO:0000313" key="2">
    <source>
        <dbReference type="EMBL" id="VIO86301.1"/>
    </source>
</evidence>
<dbReference type="CTD" id="66060059"/>
<reference evidence="1" key="2">
    <citation type="submission" date="2012-12" db="EMBL/GenBank/DDBJ databases">
        <authorList>
            <person name="Gao Y.W."/>
            <person name="Fan S.T."/>
            <person name="Sun H.T."/>
            <person name="Wang Z."/>
            <person name="Gao X.L."/>
            <person name="Li Y.G."/>
            <person name="Wang T.C."/>
            <person name="Zhang K."/>
            <person name="Xu W.W."/>
            <person name="Yu Z.J."/>
            <person name="Xia X.Z."/>
        </authorList>
    </citation>
    <scope>NUCLEOTIDE SEQUENCE</scope>
    <source>
        <strain evidence="1">FR3</strain>
    </source>
</reference>
<gene>
    <name evidence="1 2" type="ORF">Bm682</name>
    <name evidence="2" type="ORF">BM_BM682</name>
    <name evidence="1" type="ORF">BM_Bm682</name>
</gene>